<evidence type="ECO:0000313" key="3">
    <source>
        <dbReference type="EMBL" id="KAI3438299.1"/>
    </source>
</evidence>
<comment type="caution">
    <text evidence="3">The sequence shown here is derived from an EMBL/GenBank/DDBJ whole genome shotgun (WGS) entry which is preliminary data.</text>
</comment>
<feature type="region of interest" description="Disordered" evidence="1">
    <location>
        <begin position="169"/>
        <end position="189"/>
    </location>
</feature>
<accession>A0A9D4TZP8</accession>
<dbReference type="Gene3D" id="3.10.180.10">
    <property type="entry name" value="2,3-Dihydroxybiphenyl 1,2-Dioxygenase, domain 1"/>
    <property type="match status" value="1"/>
</dbReference>
<feature type="domain" description="VOC" evidence="2">
    <location>
        <begin position="24"/>
        <end position="145"/>
    </location>
</feature>
<organism evidence="3 4">
    <name type="scientific">Chlorella vulgaris</name>
    <name type="common">Green alga</name>
    <dbReference type="NCBI Taxonomy" id="3077"/>
    <lineage>
        <taxon>Eukaryota</taxon>
        <taxon>Viridiplantae</taxon>
        <taxon>Chlorophyta</taxon>
        <taxon>core chlorophytes</taxon>
        <taxon>Trebouxiophyceae</taxon>
        <taxon>Chlorellales</taxon>
        <taxon>Chlorellaceae</taxon>
        <taxon>Chlorella clade</taxon>
        <taxon>Chlorella</taxon>
    </lineage>
</organism>
<reference evidence="3" key="2">
    <citation type="submission" date="2020-11" db="EMBL/GenBank/DDBJ databases">
        <authorList>
            <person name="Cecchin M."/>
            <person name="Marcolungo L."/>
            <person name="Rossato M."/>
            <person name="Girolomoni L."/>
            <person name="Cosentino E."/>
            <person name="Cuine S."/>
            <person name="Li-Beisson Y."/>
            <person name="Delledonne M."/>
            <person name="Ballottari M."/>
        </authorList>
    </citation>
    <scope>NUCLEOTIDE SEQUENCE</scope>
    <source>
        <strain evidence="3">211/11P</strain>
        <tissue evidence="3">Whole cell</tissue>
    </source>
</reference>
<dbReference type="EMBL" id="SIDB01000001">
    <property type="protein sequence ID" value="KAI3438299.1"/>
    <property type="molecule type" value="Genomic_DNA"/>
</dbReference>
<reference evidence="3" key="1">
    <citation type="journal article" date="2019" name="Plant J.">
        <title>Chlorella vulgaris genome assembly and annotation reveals the molecular basis for metabolic acclimation to high light conditions.</title>
        <authorList>
            <person name="Cecchin M."/>
            <person name="Marcolungo L."/>
            <person name="Rossato M."/>
            <person name="Girolomoni L."/>
            <person name="Cosentino E."/>
            <person name="Cuine S."/>
            <person name="Li-Beisson Y."/>
            <person name="Delledonne M."/>
            <person name="Ballottari M."/>
        </authorList>
    </citation>
    <scope>NUCLEOTIDE SEQUENCE</scope>
    <source>
        <strain evidence="3">211/11P</strain>
    </source>
</reference>
<dbReference type="Pfam" id="PF00903">
    <property type="entry name" value="Glyoxalase"/>
    <property type="match status" value="1"/>
</dbReference>
<dbReference type="PANTHER" id="PTHR46142">
    <property type="match status" value="1"/>
</dbReference>
<dbReference type="InterPro" id="IPR029068">
    <property type="entry name" value="Glyas_Bleomycin-R_OHBP_Dase"/>
</dbReference>
<dbReference type="OrthoDB" id="16820at2759"/>
<keyword evidence="4" id="KW-1185">Reference proteome</keyword>
<dbReference type="Proteomes" id="UP001055712">
    <property type="component" value="Unassembled WGS sequence"/>
</dbReference>
<dbReference type="PROSITE" id="PS51819">
    <property type="entry name" value="VOC"/>
    <property type="match status" value="1"/>
</dbReference>
<dbReference type="InterPro" id="IPR004360">
    <property type="entry name" value="Glyas_Fos-R_dOase_dom"/>
</dbReference>
<proteinExistence type="predicted"/>
<dbReference type="SUPFAM" id="SSF54593">
    <property type="entry name" value="Glyoxalase/Bleomycin resistance protein/Dihydroxybiphenyl dioxygenase"/>
    <property type="match status" value="1"/>
</dbReference>
<gene>
    <name evidence="3" type="ORF">D9Q98_000733</name>
</gene>
<dbReference type="InterPro" id="IPR037523">
    <property type="entry name" value="VOC_core"/>
</dbReference>
<evidence type="ECO:0000259" key="2">
    <source>
        <dbReference type="PROSITE" id="PS51819"/>
    </source>
</evidence>
<sequence>MSTCPAALSELPDQRNSGRLMLRSINHISKVCSNVEASVAFYREVLGFILIKRPTTFNNTFEGAWLWGYGMGLHLIKGTPVPRSKQIDPKSDHLSFQADSLDEVEAQLRARGVPYCRQTVVEDGLEVNQCFFLDCDNNMIEVCNCDCLPVIPLEQVCVPKACSIEKEAWDEDTTSRDSMDSSRSDFEHEPQSAHLHTAAFALAAAPVPPCT</sequence>
<dbReference type="PANTHER" id="PTHR46142:SF3">
    <property type="entry name" value="F18B13.24 PROTEIN"/>
    <property type="match status" value="1"/>
</dbReference>
<dbReference type="AlphaFoldDB" id="A0A9D4TZP8"/>
<evidence type="ECO:0000256" key="1">
    <source>
        <dbReference type="SAM" id="MobiDB-lite"/>
    </source>
</evidence>
<name>A0A9D4TZP8_CHLVU</name>
<evidence type="ECO:0000313" key="4">
    <source>
        <dbReference type="Proteomes" id="UP001055712"/>
    </source>
</evidence>
<protein>
    <recommendedName>
        <fullName evidence="2">VOC domain-containing protein</fullName>
    </recommendedName>
</protein>